<keyword evidence="1" id="KW-1133">Transmembrane helix</keyword>
<comment type="caution">
    <text evidence="2">The sequence shown here is derived from an EMBL/GenBank/DDBJ whole genome shotgun (WGS) entry which is preliminary data.</text>
</comment>
<dbReference type="AlphaFoldDB" id="A0A363NT14"/>
<sequence length="211" mass="24257">MDMMILPKKSLVAFIALLSWIAIIAQFLISMRDTTVSIGDLVVRFFSYFTILTNLMVAICCSSAVLFPQNVIGRFFAKPAVVTAITLYILIVGLIYNTVLRYLWQPVGITRVVDEMLHSIIPILVLIHWWRSLDKAVLQWQSVFSWLLYPFFYLLYTLWHGSFSGFYPYPFVDVSVLGMNHVLTNSLVVALVFVFIGLLLILINRRLVKNR</sequence>
<gene>
    <name evidence="2" type="ORF">DCO56_11015</name>
</gene>
<name>A0A363NT14_9SPHI</name>
<keyword evidence="1" id="KW-0472">Membrane</keyword>
<evidence type="ECO:0000313" key="2">
    <source>
        <dbReference type="EMBL" id="PUV23909.1"/>
    </source>
</evidence>
<dbReference type="NCBIfam" id="NF038065">
    <property type="entry name" value="Pr6Pr"/>
    <property type="match status" value="1"/>
</dbReference>
<feature type="transmembrane region" description="Helical" evidence="1">
    <location>
        <begin position="182"/>
        <end position="203"/>
    </location>
</feature>
<protein>
    <recommendedName>
        <fullName evidence="4">Pr6Pr family membrane protein</fullName>
    </recommendedName>
</protein>
<accession>A0A363NT14</accession>
<organism evidence="2 3">
    <name type="scientific">Sphingobacterium athyrii</name>
    <dbReference type="NCBI Taxonomy" id="2152717"/>
    <lineage>
        <taxon>Bacteria</taxon>
        <taxon>Pseudomonadati</taxon>
        <taxon>Bacteroidota</taxon>
        <taxon>Sphingobacteriia</taxon>
        <taxon>Sphingobacteriales</taxon>
        <taxon>Sphingobacteriaceae</taxon>
        <taxon>Sphingobacterium</taxon>
    </lineage>
</organism>
<dbReference type="InterPro" id="IPR049713">
    <property type="entry name" value="Pr6Pr-like"/>
</dbReference>
<dbReference type="EMBL" id="QCXX01000003">
    <property type="protein sequence ID" value="PUV23909.1"/>
    <property type="molecule type" value="Genomic_DNA"/>
</dbReference>
<reference evidence="2 3" key="1">
    <citation type="submission" date="2018-04" db="EMBL/GenBank/DDBJ databases">
        <title>Sphingobacterium sp. M46 Genome.</title>
        <authorList>
            <person name="Cheng J."/>
            <person name="Li Y."/>
        </authorList>
    </citation>
    <scope>NUCLEOTIDE SEQUENCE [LARGE SCALE GENOMIC DNA]</scope>
    <source>
        <strain evidence="2 3">M46</strain>
    </source>
</reference>
<evidence type="ECO:0000313" key="3">
    <source>
        <dbReference type="Proteomes" id="UP000250831"/>
    </source>
</evidence>
<dbReference type="Proteomes" id="UP000250831">
    <property type="component" value="Unassembled WGS sequence"/>
</dbReference>
<feature type="transmembrane region" description="Helical" evidence="1">
    <location>
        <begin position="143"/>
        <end position="162"/>
    </location>
</feature>
<feature type="transmembrane region" description="Helical" evidence="1">
    <location>
        <begin position="79"/>
        <end position="104"/>
    </location>
</feature>
<proteinExistence type="predicted"/>
<keyword evidence="3" id="KW-1185">Reference proteome</keyword>
<evidence type="ECO:0008006" key="4">
    <source>
        <dbReference type="Google" id="ProtNLM"/>
    </source>
</evidence>
<evidence type="ECO:0000256" key="1">
    <source>
        <dbReference type="SAM" id="Phobius"/>
    </source>
</evidence>
<keyword evidence="1" id="KW-0812">Transmembrane</keyword>
<feature type="transmembrane region" description="Helical" evidence="1">
    <location>
        <begin position="41"/>
        <end position="67"/>
    </location>
</feature>